<evidence type="ECO:0000256" key="1">
    <source>
        <dbReference type="SAM" id="Phobius"/>
    </source>
</evidence>
<keyword evidence="1" id="KW-0472">Membrane</keyword>
<evidence type="ECO:0000313" key="3">
    <source>
        <dbReference type="Proteomes" id="UP000242754"/>
    </source>
</evidence>
<keyword evidence="3" id="KW-1185">Reference proteome</keyword>
<feature type="transmembrane region" description="Helical" evidence="1">
    <location>
        <begin position="67"/>
        <end position="95"/>
    </location>
</feature>
<keyword evidence="1" id="KW-1133">Transmembrane helix</keyword>
<dbReference type="STRING" id="140314.SAMN04488076_11638"/>
<dbReference type="Pfam" id="PF06177">
    <property type="entry name" value="QueT"/>
    <property type="match status" value="1"/>
</dbReference>
<dbReference type="RefSeq" id="WP_087033120.1">
    <property type="nucleotide sequence ID" value="NZ_FJNE01000004.1"/>
</dbReference>
<dbReference type="PANTHER" id="PTHR40044">
    <property type="entry name" value="INTEGRAL MEMBRANE PROTEIN-RELATED"/>
    <property type="match status" value="1"/>
</dbReference>
<feature type="transmembrane region" description="Helical" evidence="1">
    <location>
        <begin position="102"/>
        <end position="120"/>
    </location>
</feature>
<evidence type="ECO:0000313" key="2">
    <source>
        <dbReference type="EMBL" id="CZQ92711.1"/>
    </source>
</evidence>
<accession>A0A143YMR0</accession>
<gene>
    <name evidence="2" type="ORF">Tpal_1532</name>
</gene>
<proteinExistence type="predicted"/>
<protein>
    <submittedName>
        <fullName evidence="2">Queuosine transporter quet</fullName>
    </submittedName>
</protein>
<keyword evidence="1" id="KW-0812">Transmembrane</keyword>
<reference evidence="2 3" key="1">
    <citation type="submission" date="2016-02" db="EMBL/GenBank/DDBJ databases">
        <authorList>
            <person name="Wen L."/>
            <person name="He K."/>
            <person name="Yang H."/>
        </authorList>
    </citation>
    <scope>NUCLEOTIDE SEQUENCE [LARGE SCALE GENOMIC DNA]</scope>
    <source>
        <strain evidence="2">Trichococcus palustris</strain>
    </source>
</reference>
<dbReference type="EMBL" id="FJNE01000004">
    <property type="protein sequence ID" value="CZQ92711.1"/>
    <property type="molecule type" value="Genomic_DNA"/>
</dbReference>
<dbReference type="PANTHER" id="PTHR40044:SF1">
    <property type="entry name" value="INTEGRAL MEMBRANE PROTEIN"/>
    <property type="match status" value="1"/>
</dbReference>
<dbReference type="Proteomes" id="UP000242754">
    <property type="component" value="Unassembled WGS sequence"/>
</dbReference>
<feature type="transmembrane region" description="Helical" evidence="1">
    <location>
        <begin position="44"/>
        <end position="61"/>
    </location>
</feature>
<feature type="transmembrane region" description="Helical" evidence="1">
    <location>
        <begin position="12"/>
        <end position="32"/>
    </location>
</feature>
<dbReference type="Gene3D" id="1.10.1760.20">
    <property type="match status" value="1"/>
</dbReference>
<sequence>MPKTFTKTQKLTFSAMYIAMYIVIMSLTQSFAFGQYQIRIATTLYALAYFNPFLIVPAGLANLLSNLFFGGLGIVDMLGGTAVGIVTAALVYAVSKYNLPKWCLILPIIFIPGVGVPIYLSQLLSIPFIPLVISLCIGQSVPAVVGYFLVQALEKRFYKREVPQL</sequence>
<feature type="transmembrane region" description="Helical" evidence="1">
    <location>
        <begin position="126"/>
        <end position="150"/>
    </location>
</feature>
<dbReference type="PIRSF" id="PIRSF031501">
    <property type="entry name" value="QueT"/>
    <property type="match status" value="1"/>
</dbReference>
<organism evidence="2 3">
    <name type="scientific">Trichococcus palustris</name>
    <dbReference type="NCBI Taxonomy" id="140314"/>
    <lineage>
        <taxon>Bacteria</taxon>
        <taxon>Bacillati</taxon>
        <taxon>Bacillota</taxon>
        <taxon>Bacilli</taxon>
        <taxon>Lactobacillales</taxon>
        <taxon>Carnobacteriaceae</taxon>
        <taxon>Trichococcus</taxon>
    </lineage>
</organism>
<dbReference type="OrthoDB" id="1706970at2"/>
<dbReference type="AlphaFoldDB" id="A0A143YMR0"/>
<dbReference type="InterPro" id="IPR010387">
    <property type="entry name" value="QueT"/>
</dbReference>
<name>A0A143YMR0_9LACT</name>